<evidence type="ECO:0000313" key="10">
    <source>
        <dbReference type="EMBL" id="NXU55587.1"/>
    </source>
</evidence>
<evidence type="ECO:0000256" key="6">
    <source>
        <dbReference type="ARBA" id="ARBA00023170"/>
    </source>
</evidence>
<keyword evidence="2 8" id="KW-0812">Transmembrane</keyword>
<keyword evidence="11" id="KW-1185">Reference proteome</keyword>
<evidence type="ECO:0000256" key="2">
    <source>
        <dbReference type="ARBA" id="ARBA00022692"/>
    </source>
</evidence>
<keyword evidence="6" id="KW-0675">Receptor</keyword>
<evidence type="ECO:0000313" key="11">
    <source>
        <dbReference type="Proteomes" id="UP000582182"/>
    </source>
</evidence>
<dbReference type="Pfam" id="PF09240">
    <property type="entry name" value="IL6Ra-bind"/>
    <property type="match status" value="1"/>
</dbReference>
<name>A0A7L3LMX1_9CHAR</name>
<keyword evidence="3" id="KW-0732">Signal</keyword>
<keyword evidence="5 8" id="KW-0472">Membrane</keyword>
<evidence type="ECO:0000256" key="1">
    <source>
        <dbReference type="ARBA" id="ARBA00004479"/>
    </source>
</evidence>
<dbReference type="OrthoDB" id="9826641at2759"/>
<dbReference type="PROSITE" id="PS50853">
    <property type="entry name" value="FN3"/>
    <property type="match status" value="1"/>
</dbReference>
<dbReference type="GO" id="GO:0004896">
    <property type="term" value="F:cytokine receptor activity"/>
    <property type="evidence" value="ECO:0007669"/>
    <property type="project" value="TreeGrafter"/>
</dbReference>
<accession>A0A7L3LMX1</accession>
<protein>
    <submittedName>
        <fullName evidence="10">I13R2 protein</fullName>
    </submittedName>
</protein>
<evidence type="ECO:0000256" key="7">
    <source>
        <dbReference type="ARBA" id="ARBA00023180"/>
    </source>
</evidence>
<proteinExistence type="predicted"/>
<sequence>VAPPQELQITDPGLLGALDVEWKPPPNLQTFSDCTVKYRFEYCSTGERDWKVIFTRKLKLRVGFDLSRGAQAKVQTLLEGGCTSGMEVHSDWIYAAFQVPLQGELESKVQNFHCIYHDWEYLKCTWQPGLLAPRGAHYGLYYWYEGLDHTVQCDNYTQDEGVNVGCTLQNLRQAEYKDLSICVNGSAGTTWLRPLYLTLRLHNLAKPSAPKDVVISMSAAQELQVAWSPPVGGTPPQCLQYEVQLAREEEEAEIAWTSVSTQLETALTIPPANQSHVSCVRVRGRSNIFCADQGFWSEWTQECFSVVRREDKQLFILIPVILSLTSSLLIFMLISQCKKR</sequence>
<dbReference type="SUPFAM" id="SSF49265">
    <property type="entry name" value="Fibronectin type III"/>
    <property type="match status" value="3"/>
</dbReference>
<feature type="non-terminal residue" evidence="10">
    <location>
        <position position="1"/>
    </location>
</feature>
<dbReference type="GO" id="GO:0009897">
    <property type="term" value="C:external side of plasma membrane"/>
    <property type="evidence" value="ECO:0007669"/>
    <property type="project" value="TreeGrafter"/>
</dbReference>
<feature type="non-terminal residue" evidence="10">
    <location>
        <position position="340"/>
    </location>
</feature>
<keyword evidence="7" id="KW-0325">Glycoprotein</keyword>
<dbReference type="InterPro" id="IPR013783">
    <property type="entry name" value="Ig-like_fold"/>
</dbReference>
<evidence type="ECO:0000256" key="5">
    <source>
        <dbReference type="ARBA" id="ARBA00023136"/>
    </source>
</evidence>
<dbReference type="Gene3D" id="2.60.40.10">
    <property type="entry name" value="Immunoglobulins"/>
    <property type="match status" value="3"/>
</dbReference>
<dbReference type="EMBL" id="VZTY01023980">
    <property type="protein sequence ID" value="NXU55587.1"/>
    <property type="molecule type" value="Genomic_DNA"/>
</dbReference>
<evidence type="ECO:0000256" key="8">
    <source>
        <dbReference type="SAM" id="Phobius"/>
    </source>
</evidence>
<dbReference type="InterPro" id="IPR003961">
    <property type="entry name" value="FN3_dom"/>
</dbReference>
<evidence type="ECO:0000256" key="4">
    <source>
        <dbReference type="ARBA" id="ARBA00022989"/>
    </source>
</evidence>
<dbReference type="PANTHER" id="PTHR23037:SF45">
    <property type="entry name" value="INTERLEUKIN 13 RECEPTOR SUBUNIT ALPHA 2"/>
    <property type="match status" value="1"/>
</dbReference>
<reference evidence="10 11" key="1">
    <citation type="submission" date="2019-09" db="EMBL/GenBank/DDBJ databases">
        <title>Bird 10,000 Genomes (B10K) Project - Family phase.</title>
        <authorList>
            <person name="Zhang G."/>
        </authorList>
    </citation>
    <scope>NUCLEOTIDE SEQUENCE [LARGE SCALE GENOMIC DNA]</scope>
    <source>
        <strain evidence="10">B10K-DU-029-46</strain>
    </source>
</reference>
<feature type="transmembrane region" description="Helical" evidence="8">
    <location>
        <begin position="314"/>
        <end position="334"/>
    </location>
</feature>
<comment type="subcellular location">
    <subcellularLocation>
        <location evidence="1">Membrane</location>
        <topology evidence="1">Single-pass type I membrane protein</topology>
    </subcellularLocation>
</comment>
<evidence type="ECO:0000259" key="9">
    <source>
        <dbReference type="PROSITE" id="PS50853"/>
    </source>
</evidence>
<dbReference type="InterPro" id="IPR036116">
    <property type="entry name" value="FN3_sf"/>
</dbReference>
<dbReference type="Proteomes" id="UP000582182">
    <property type="component" value="Unassembled WGS sequence"/>
</dbReference>
<comment type="caution">
    <text evidence="10">The sequence shown here is derived from an EMBL/GenBank/DDBJ whole genome shotgun (WGS) entry which is preliminary data.</text>
</comment>
<dbReference type="PANTHER" id="PTHR23037">
    <property type="entry name" value="CYTOKINE RECEPTOR"/>
    <property type="match status" value="1"/>
</dbReference>
<organism evidence="10 11">
    <name type="scientific">Turnix velox</name>
    <name type="common">Little buttonquail</name>
    <dbReference type="NCBI Taxonomy" id="2529409"/>
    <lineage>
        <taxon>Eukaryota</taxon>
        <taxon>Metazoa</taxon>
        <taxon>Chordata</taxon>
        <taxon>Craniata</taxon>
        <taxon>Vertebrata</taxon>
        <taxon>Euteleostomi</taxon>
        <taxon>Archelosauria</taxon>
        <taxon>Archosauria</taxon>
        <taxon>Dinosauria</taxon>
        <taxon>Saurischia</taxon>
        <taxon>Theropoda</taxon>
        <taxon>Coelurosauria</taxon>
        <taxon>Aves</taxon>
        <taxon>Neognathae</taxon>
        <taxon>Neoaves</taxon>
        <taxon>Charadriiformes</taxon>
        <taxon>Turnicidae</taxon>
        <taxon>Turnix</taxon>
    </lineage>
</organism>
<keyword evidence="4 8" id="KW-1133">Transmembrane helix</keyword>
<gene>
    <name evidence="10" type="primary">Il13ra2</name>
    <name evidence="10" type="ORF">TURVEL_R05260</name>
</gene>
<evidence type="ECO:0000256" key="3">
    <source>
        <dbReference type="ARBA" id="ARBA00022729"/>
    </source>
</evidence>
<feature type="domain" description="Fibronectin type-III" evidence="9">
    <location>
        <begin position="206"/>
        <end position="310"/>
    </location>
</feature>
<dbReference type="InterPro" id="IPR015321">
    <property type="entry name" value="TypeI_recpt_CBD"/>
</dbReference>
<dbReference type="AlphaFoldDB" id="A0A7L3LMX1"/>